<feature type="region of interest" description="Disordered" evidence="1">
    <location>
        <begin position="305"/>
        <end position="330"/>
    </location>
</feature>
<reference evidence="3" key="1">
    <citation type="journal article" date="2013" name="Genetics">
        <title>The draft genome and transcriptome of Panagrellus redivivus are shaped by the harsh demands of a free-living lifestyle.</title>
        <authorList>
            <person name="Srinivasan J."/>
            <person name="Dillman A.R."/>
            <person name="Macchietto M.G."/>
            <person name="Heikkinen L."/>
            <person name="Lakso M."/>
            <person name="Fracchia K.M."/>
            <person name="Antoshechkin I."/>
            <person name="Mortazavi A."/>
            <person name="Wong G."/>
            <person name="Sternberg P.W."/>
        </authorList>
    </citation>
    <scope>NUCLEOTIDE SEQUENCE [LARGE SCALE GENOMIC DNA]</scope>
    <source>
        <strain evidence="3">MT8872</strain>
    </source>
</reference>
<dbReference type="CDD" id="cd18186">
    <property type="entry name" value="BTB_POZ_ZBTB_KLHL-like"/>
    <property type="match status" value="1"/>
</dbReference>
<accession>A0A7E4W5Y8</accession>
<protein>
    <submittedName>
        <fullName evidence="4">BTB domain-containing protein</fullName>
    </submittedName>
</protein>
<dbReference type="WBParaSite" id="Pan_g6955.t1">
    <property type="protein sequence ID" value="Pan_g6955.t1"/>
    <property type="gene ID" value="Pan_g6955"/>
</dbReference>
<organism evidence="3 4">
    <name type="scientific">Panagrellus redivivus</name>
    <name type="common">Microworm</name>
    <dbReference type="NCBI Taxonomy" id="6233"/>
    <lineage>
        <taxon>Eukaryota</taxon>
        <taxon>Metazoa</taxon>
        <taxon>Ecdysozoa</taxon>
        <taxon>Nematoda</taxon>
        <taxon>Chromadorea</taxon>
        <taxon>Rhabditida</taxon>
        <taxon>Tylenchina</taxon>
        <taxon>Panagrolaimomorpha</taxon>
        <taxon>Panagrolaimoidea</taxon>
        <taxon>Panagrolaimidae</taxon>
        <taxon>Panagrellus</taxon>
    </lineage>
</organism>
<dbReference type="Gene3D" id="3.30.710.10">
    <property type="entry name" value="Potassium Channel Kv1.1, Chain A"/>
    <property type="match status" value="1"/>
</dbReference>
<evidence type="ECO:0000313" key="4">
    <source>
        <dbReference type="WBParaSite" id="Pan_g6955.t1"/>
    </source>
</evidence>
<dbReference type="Pfam" id="PF00651">
    <property type="entry name" value="BTB"/>
    <property type="match status" value="1"/>
</dbReference>
<sequence>MAEFKDTVSLTVNNRNNVESELRNIPGIAGLKWSFHVYPFGLANTSQFIEAYVRVTGGDVLVNATMKGFDSAYRTNSTKTFNHEIMDGNMQGCLDLYSNANIRNGYGINCTITCDVTFKLKEVKIVPLMLHELIDESKAHCTDAKINVDKTDIKVHRGFLSMISPVFNAMFSPDTKESKTGTINITDFTVATVKNALNYCYGTDLGKKTAAEVIDMLRFYDKYDIQPAITKLEAWLKASLTTKNFAPIAAYAWQFSRTSLQADCGRMFHRNVKDLACHPDFVVLDPIVIAGVAQAGLVSTGAKIPATSTAGQPSKAPAVDLTSRQHRKRK</sequence>
<reference evidence="4" key="2">
    <citation type="submission" date="2020-10" db="UniProtKB">
        <authorList>
            <consortium name="WormBaseParasite"/>
        </authorList>
    </citation>
    <scope>IDENTIFICATION</scope>
</reference>
<proteinExistence type="predicted"/>
<dbReference type="AlphaFoldDB" id="A0A7E4W5Y8"/>
<dbReference type="InterPro" id="IPR002083">
    <property type="entry name" value="MATH/TRAF_dom"/>
</dbReference>
<dbReference type="PROSITE" id="PS50097">
    <property type="entry name" value="BTB"/>
    <property type="match status" value="1"/>
</dbReference>
<feature type="domain" description="BTB" evidence="2">
    <location>
        <begin position="142"/>
        <end position="209"/>
    </location>
</feature>
<evidence type="ECO:0000256" key="1">
    <source>
        <dbReference type="SAM" id="MobiDB-lite"/>
    </source>
</evidence>
<dbReference type="GO" id="GO:0030163">
    <property type="term" value="P:protein catabolic process"/>
    <property type="evidence" value="ECO:0007669"/>
    <property type="project" value="UniProtKB-ARBA"/>
</dbReference>
<dbReference type="InterPro" id="IPR011333">
    <property type="entry name" value="SKP1/BTB/POZ_sf"/>
</dbReference>
<dbReference type="CDD" id="cd00121">
    <property type="entry name" value="MATH"/>
    <property type="match status" value="1"/>
</dbReference>
<dbReference type="SMART" id="SM00225">
    <property type="entry name" value="BTB"/>
    <property type="match status" value="1"/>
</dbReference>
<name>A0A7E4W5Y8_PANRE</name>
<evidence type="ECO:0000259" key="2">
    <source>
        <dbReference type="PROSITE" id="PS50097"/>
    </source>
</evidence>
<keyword evidence="3" id="KW-1185">Reference proteome</keyword>
<dbReference type="InterPro" id="IPR000210">
    <property type="entry name" value="BTB/POZ_dom"/>
</dbReference>
<evidence type="ECO:0000313" key="3">
    <source>
        <dbReference type="Proteomes" id="UP000492821"/>
    </source>
</evidence>
<dbReference type="SUPFAM" id="SSF54695">
    <property type="entry name" value="POZ domain"/>
    <property type="match status" value="1"/>
</dbReference>
<dbReference type="Proteomes" id="UP000492821">
    <property type="component" value="Unassembled WGS sequence"/>
</dbReference>
<dbReference type="PANTHER" id="PTHR24413">
    <property type="entry name" value="SPECKLE-TYPE POZ PROTEIN"/>
    <property type="match status" value="1"/>
</dbReference>